<name>A0A1Y5MSA9_9BACT</name>
<comment type="caution">
    <text evidence="2">The sequence shown here is derived from an EMBL/GenBank/DDBJ whole genome shotgun (WGS) entry which is preliminary data.</text>
</comment>
<organism evidence="2 3">
    <name type="scientific">Campylobacter concisus</name>
    <dbReference type="NCBI Taxonomy" id="199"/>
    <lineage>
        <taxon>Bacteria</taxon>
        <taxon>Pseudomonadati</taxon>
        <taxon>Campylobacterota</taxon>
        <taxon>Epsilonproteobacteria</taxon>
        <taxon>Campylobacterales</taxon>
        <taxon>Campylobacteraceae</taxon>
        <taxon>Campylobacter</taxon>
    </lineage>
</organism>
<dbReference type="EMBL" id="NDYO01000007">
    <property type="protein sequence ID" value="OUT11259.1"/>
    <property type="molecule type" value="Genomic_DNA"/>
</dbReference>
<feature type="signal peptide" evidence="1">
    <location>
        <begin position="1"/>
        <end position="21"/>
    </location>
</feature>
<evidence type="ECO:0000256" key="1">
    <source>
        <dbReference type="SAM" id="SignalP"/>
    </source>
</evidence>
<feature type="chain" id="PRO_5012870588" description="Lipoprotein" evidence="1">
    <location>
        <begin position="22"/>
        <end position="209"/>
    </location>
</feature>
<gene>
    <name evidence="2" type="ORF">B9N62_06580</name>
</gene>
<reference evidence="2 3" key="1">
    <citation type="submission" date="2017-04" db="EMBL/GenBank/DDBJ databases">
        <title>Complete genome of Campylobacter concisus ATCC 33237T and draft genomes for an additional eight well characterized C. concisus strains.</title>
        <authorList>
            <person name="Cornelius A.J."/>
            <person name="Miller W.G."/>
            <person name="Lastovica A.J."/>
            <person name="On S.L."/>
            <person name="French N.P."/>
            <person name="Vandenberg O."/>
            <person name="Biggs P.J."/>
        </authorList>
    </citation>
    <scope>NUCLEOTIDE SEQUENCE [LARGE SCALE GENOMIC DNA]</scope>
    <source>
        <strain evidence="2 3">Lasto28.99</strain>
    </source>
</reference>
<dbReference type="RefSeq" id="WP_087584861.1">
    <property type="nucleotide sequence ID" value="NZ_CABMKR010000007.1"/>
</dbReference>
<sequence>MKKLKFILALAAAFIFSGCYETTLLTRVPISALASDKGADVKSTIVLTDVTPQTHDEKVVTDNVRIFVPDAKFKDFPTGETAYEMSVSAGKGEKGGKNSDKRAVRIYLDEYGGIYGKLSKNVLEQYAGAAKQGEAPTLKAAIKFENNTKAAYELVVGNDFKASDEAQTGGVYTLTPGQVTGAIWADSTAVRDAVAGKTVKIGTLRKAAK</sequence>
<evidence type="ECO:0000313" key="2">
    <source>
        <dbReference type="EMBL" id="OUT11259.1"/>
    </source>
</evidence>
<keyword evidence="1" id="KW-0732">Signal</keyword>
<dbReference type="Proteomes" id="UP000195967">
    <property type="component" value="Unassembled WGS sequence"/>
</dbReference>
<dbReference type="PROSITE" id="PS51257">
    <property type="entry name" value="PROKAR_LIPOPROTEIN"/>
    <property type="match status" value="1"/>
</dbReference>
<evidence type="ECO:0008006" key="4">
    <source>
        <dbReference type="Google" id="ProtNLM"/>
    </source>
</evidence>
<protein>
    <recommendedName>
        <fullName evidence="4">Lipoprotein</fullName>
    </recommendedName>
</protein>
<proteinExistence type="predicted"/>
<evidence type="ECO:0000313" key="3">
    <source>
        <dbReference type="Proteomes" id="UP000195967"/>
    </source>
</evidence>
<accession>A0A1Y5MSA9</accession>
<dbReference type="AlphaFoldDB" id="A0A1Y5MSA9"/>